<reference evidence="1 2" key="1">
    <citation type="submission" date="2017-12" db="EMBL/GenBank/DDBJ databases">
        <title>Genomic analysis of Paracoccus sp. CBA4604.</title>
        <authorList>
            <person name="Roh S.W."/>
            <person name="Kim J.Y."/>
            <person name="Kim J.S."/>
        </authorList>
    </citation>
    <scope>NUCLEOTIDE SEQUENCE [LARGE SCALE GENOMIC DNA]</scope>
    <source>
        <strain evidence="1 2">CBA4604</strain>
        <plasmid evidence="2">pcba4604-01</plasmid>
    </source>
</reference>
<dbReference type="AlphaFoldDB" id="A0A2K9MK28"/>
<dbReference type="KEGG" id="paru:CYR75_15620"/>
<accession>A0A2K9MK28</accession>
<geneLocation type="plasmid" evidence="2">
    <name>pcba4604-01</name>
</geneLocation>
<dbReference type="Proteomes" id="UP000234882">
    <property type="component" value="Plasmid pCBA4604-01"/>
</dbReference>
<name>A0A2K9MK28_9RHOB</name>
<proteinExistence type="predicted"/>
<evidence type="ECO:0000313" key="2">
    <source>
        <dbReference type="Proteomes" id="UP000234882"/>
    </source>
</evidence>
<sequence>MMKCLVYADVNLNLIDGSSIWVQSVVEVLRSVYPDGRIVLLSREPMNGKGVSATLQKAEGIDIRICDQAGLQQARNEDRGTAGSVARDILSLDTQIGFDRIILRGTEIAAGLAAVPAVAPRLWAYLLESPDLGGGDETLVPVVRNAGGLLVQTDAQRSLLEALIPEASNKTSILPPMVSPVHPQADATVADAQHGVRFIYSGKYSYAWNVEAFFDIPARCSEAGIAASVTMIGDKVHKEKDDPGFRNRILRKFRETENVTWHGPMERKDAIAVAAAHDLGLCWRNDALNDSLEISTKFLEFASQGVPAVVNRTAAYEQILGRNYPYLQAVWLMS</sequence>
<evidence type="ECO:0000313" key="1">
    <source>
        <dbReference type="EMBL" id="AUM75842.1"/>
    </source>
</evidence>
<dbReference type="Gene3D" id="3.40.50.2000">
    <property type="entry name" value="Glycogen Phosphorylase B"/>
    <property type="match status" value="1"/>
</dbReference>
<dbReference type="RefSeq" id="WP_101501178.1">
    <property type="nucleotide sequence ID" value="NZ_CP025584.1"/>
</dbReference>
<dbReference type="SUPFAM" id="SSF53756">
    <property type="entry name" value="UDP-Glycosyltransferase/glycogen phosphorylase"/>
    <property type="match status" value="1"/>
</dbReference>
<keyword evidence="1" id="KW-0614">Plasmid</keyword>
<dbReference type="EMBL" id="CP025584">
    <property type="protein sequence ID" value="AUM75842.1"/>
    <property type="molecule type" value="Genomic_DNA"/>
</dbReference>
<keyword evidence="2" id="KW-1185">Reference proteome</keyword>
<dbReference type="OrthoDB" id="6713581at2"/>
<organism evidence="1 2">
    <name type="scientific">Paracoccus jeotgali</name>
    <dbReference type="NCBI Taxonomy" id="2065379"/>
    <lineage>
        <taxon>Bacteria</taxon>
        <taxon>Pseudomonadati</taxon>
        <taxon>Pseudomonadota</taxon>
        <taxon>Alphaproteobacteria</taxon>
        <taxon>Rhodobacterales</taxon>
        <taxon>Paracoccaceae</taxon>
        <taxon>Paracoccus</taxon>
    </lineage>
</organism>
<gene>
    <name evidence="1" type="ORF">CYR75_15620</name>
</gene>
<protein>
    <submittedName>
        <fullName evidence="1">Uncharacterized protein</fullName>
    </submittedName>
</protein>